<evidence type="ECO:0000313" key="3">
    <source>
        <dbReference type="Proteomes" id="UP000286931"/>
    </source>
</evidence>
<gene>
    <name evidence="2" type="ORF">EHYA_02107</name>
</gene>
<dbReference type="OrthoDB" id="9834085at2"/>
<dbReference type="Proteomes" id="UP000286931">
    <property type="component" value="Unassembled WGS sequence"/>
</dbReference>
<keyword evidence="3" id="KW-1185">Reference proteome</keyword>
<comment type="caution">
    <text evidence="2">The sequence shown here is derived from an EMBL/GenBank/DDBJ whole genome shotgun (WGS) entry which is preliminary data.</text>
</comment>
<feature type="region of interest" description="Disordered" evidence="1">
    <location>
        <begin position="1"/>
        <end position="39"/>
    </location>
</feature>
<accession>A0A401YIT8</accession>
<organism evidence="2 3">
    <name type="scientific">Embleya hyalina</name>
    <dbReference type="NCBI Taxonomy" id="516124"/>
    <lineage>
        <taxon>Bacteria</taxon>
        <taxon>Bacillati</taxon>
        <taxon>Actinomycetota</taxon>
        <taxon>Actinomycetes</taxon>
        <taxon>Kitasatosporales</taxon>
        <taxon>Streptomycetaceae</taxon>
        <taxon>Embleya</taxon>
    </lineage>
</organism>
<sequence length="112" mass="11889">MKLPIPPPDETTSSGSGIGIGDKVKHADDARRPEQPPGVIVRVDDTGRVTVQPFDAARAEWTAGPANVVPDDGVWFPTDGAQPDDLLPFPIPPGTITPLRYGGLRPKPRPGH</sequence>
<proteinExistence type="predicted"/>
<evidence type="ECO:0000256" key="1">
    <source>
        <dbReference type="SAM" id="MobiDB-lite"/>
    </source>
</evidence>
<dbReference type="AlphaFoldDB" id="A0A401YIT8"/>
<dbReference type="RefSeq" id="WP_126636596.1">
    <property type="nucleotide sequence ID" value="NZ_BIFH01000015.1"/>
</dbReference>
<reference evidence="2 3" key="1">
    <citation type="submission" date="2018-12" db="EMBL/GenBank/DDBJ databases">
        <title>Draft genome sequence of Embleya hyalina NBRC 13850T.</title>
        <authorList>
            <person name="Komaki H."/>
            <person name="Hosoyama A."/>
            <person name="Kimura A."/>
            <person name="Ichikawa N."/>
            <person name="Tamura T."/>
        </authorList>
    </citation>
    <scope>NUCLEOTIDE SEQUENCE [LARGE SCALE GENOMIC DNA]</scope>
    <source>
        <strain evidence="2 3">NBRC 13850</strain>
    </source>
</reference>
<name>A0A401YIT8_9ACTN</name>
<feature type="compositionally biased region" description="Basic and acidic residues" evidence="1">
    <location>
        <begin position="22"/>
        <end position="34"/>
    </location>
</feature>
<protein>
    <submittedName>
        <fullName evidence="2">Uncharacterized protein</fullName>
    </submittedName>
</protein>
<dbReference type="EMBL" id="BIFH01000015">
    <property type="protein sequence ID" value="GCD94439.1"/>
    <property type="molecule type" value="Genomic_DNA"/>
</dbReference>
<evidence type="ECO:0000313" key="2">
    <source>
        <dbReference type="EMBL" id="GCD94439.1"/>
    </source>
</evidence>